<reference evidence="1" key="1">
    <citation type="submission" date="2024-01" db="EMBL/GenBank/DDBJ databases">
        <authorList>
            <person name="Webb A."/>
        </authorList>
    </citation>
    <scope>NUCLEOTIDE SEQUENCE</scope>
    <source>
        <strain evidence="1">Pm1</strain>
    </source>
</reference>
<dbReference type="Proteomes" id="UP001162060">
    <property type="component" value="Unassembled WGS sequence"/>
</dbReference>
<comment type="caution">
    <text evidence="1">The sequence shown here is derived from an EMBL/GenBank/DDBJ whole genome shotgun (WGS) entry which is preliminary data.</text>
</comment>
<proteinExistence type="predicted"/>
<sequence>MVAAELLLRAMTSMKAIYIVVCSCLQEAQRLSKKGLSMSAHGFLAKVAVDGVVTAG</sequence>
<evidence type="ECO:0000313" key="1">
    <source>
        <dbReference type="EMBL" id="CAK7934710.1"/>
    </source>
</evidence>
<name>A0AAV1UMW3_9STRA</name>
<dbReference type="AlphaFoldDB" id="A0AAV1UMW3"/>
<protein>
    <submittedName>
        <fullName evidence="1">Uncharacterized protein</fullName>
    </submittedName>
</protein>
<dbReference type="EMBL" id="CAKLBY020000217">
    <property type="protein sequence ID" value="CAK7934710.1"/>
    <property type="molecule type" value="Genomic_DNA"/>
</dbReference>
<accession>A0AAV1UMW3</accession>
<evidence type="ECO:0000313" key="2">
    <source>
        <dbReference type="Proteomes" id="UP001162060"/>
    </source>
</evidence>
<organism evidence="1 2">
    <name type="scientific">Peronospora matthiolae</name>
    <dbReference type="NCBI Taxonomy" id="2874970"/>
    <lineage>
        <taxon>Eukaryota</taxon>
        <taxon>Sar</taxon>
        <taxon>Stramenopiles</taxon>
        <taxon>Oomycota</taxon>
        <taxon>Peronosporomycetes</taxon>
        <taxon>Peronosporales</taxon>
        <taxon>Peronosporaceae</taxon>
        <taxon>Peronospora</taxon>
    </lineage>
</organism>
<gene>
    <name evidence="1" type="ORF">PM001_LOCUS19860</name>
</gene>